<dbReference type="CDD" id="cd12117">
    <property type="entry name" value="A_NRPS_Srf_like"/>
    <property type="match status" value="1"/>
</dbReference>
<comment type="similarity">
    <text evidence="2">Belongs to the ATP-dependent AMP-binding enzyme family.</text>
</comment>
<gene>
    <name evidence="9" type="ORF">C1I60_03420</name>
</gene>
<dbReference type="Proteomes" id="UP000308114">
    <property type="component" value="Unassembled WGS sequence"/>
</dbReference>
<dbReference type="FunFam" id="3.40.50.980:FF:000002">
    <property type="entry name" value="Enterobactin synthetase component F"/>
    <property type="match status" value="1"/>
</dbReference>
<dbReference type="Pfam" id="PF00668">
    <property type="entry name" value="Condensation"/>
    <property type="match status" value="4"/>
</dbReference>
<dbReference type="Pfam" id="PF00144">
    <property type="entry name" value="Beta-lactamase"/>
    <property type="match status" value="1"/>
</dbReference>
<keyword evidence="4" id="KW-0597">Phosphoprotein</keyword>
<keyword evidence="7" id="KW-0511">Multifunctional enzyme</keyword>
<evidence type="ECO:0000313" key="9">
    <source>
        <dbReference type="EMBL" id="TKH45529.1"/>
    </source>
</evidence>
<dbReference type="SUPFAM" id="SSF56801">
    <property type="entry name" value="Acetyl-CoA synthetase-like"/>
    <property type="match status" value="2"/>
</dbReference>
<evidence type="ECO:0000256" key="3">
    <source>
        <dbReference type="ARBA" id="ARBA00022450"/>
    </source>
</evidence>
<dbReference type="InterPro" id="IPR020845">
    <property type="entry name" value="AMP-binding_CS"/>
</dbReference>
<dbReference type="CDD" id="cd19543">
    <property type="entry name" value="DCL_NRPS"/>
    <property type="match status" value="1"/>
</dbReference>
<dbReference type="GO" id="GO:0043041">
    <property type="term" value="P:amino acid activation for nonribosomal peptide biosynthetic process"/>
    <property type="evidence" value="ECO:0007669"/>
    <property type="project" value="UniProtKB-ARBA"/>
</dbReference>
<dbReference type="InterPro" id="IPR045851">
    <property type="entry name" value="AMP-bd_C_sf"/>
</dbReference>
<keyword evidence="3" id="KW-0596">Phosphopantetheine</keyword>
<dbReference type="PANTHER" id="PTHR45398">
    <property type="match status" value="1"/>
</dbReference>
<evidence type="ECO:0000259" key="8">
    <source>
        <dbReference type="PROSITE" id="PS50075"/>
    </source>
</evidence>
<feature type="domain" description="Carrier" evidence="8">
    <location>
        <begin position="764"/>
        <end position="838"/>
    </location>
</feature>
<dbReference type="Pfam" id="PF00501">
    <property type="entry name" value="AMP-binding"/>
    <property type="match status" value="2"/>
</dbReference>
<evidence type="ECO:0000256" key="2">
    <source>
        <dbReference type="ARBA" id="ARBA00006432"/>
    </source>
</evidence>
<dbReference type="SUPFAM" id="SSF56601">
    <property type="entry name" value="beta-lactamase/transpeptidase-like"/>
    <property type="match status" value="1"/>
</dbReference>
<accession>A0A4U2Q2U6</accession>
<dbReference type="FunFam" id="3.40.50.980:FF:000001">
    <property type="entry name" value="Non-ribosomal peptide synthetase"/>
    <property type="match status" value="2"/>
</dbReference>
<dbReference type="Gene3D" id="3.30.300.30">
    <property type="match status" value="2"/>
</dbReference>
<dbReference type="InterPro" id="IPR010060">
    <property type="entry name" value="NRPS_synth"/>
</dbReference>
<dbReference type="NCBIfam" id="TIGR01720">
    <property type="entry name" value="NRPS-para261"/>
    <property type="match status" value="2"/>
</dbReference>
<dbReference type="Gene3D" id="3.40.50.980">
    <property type="match status" value="4"/>
</dbReference>
<dbReference type="GO" id="GO:0044550">
    <property type="term" value="P:secondary metabolite biosynthetic process"/>
    <property type="evidence" value="ECO:0007669"/>
    <property type="project" value="UniProtKB-ARBA"/>
</dbReference>
<dbReference type="PROSITE" id="PS50075">
    <property type="entry name" value="CARRIER"/>
    <property type="match status" value="2"/>
</dbReference>
<dbReference type="CDD" id="cd19534">
    <property type="entry name" value="E_NRPS"/>
    <property type="match status" value="2"/>
</dbReference>
<evidence type="ECO:0000313" key="10">
    <source>
        <dbReference type="Proteomes" id="UP000308114"/>
    </source>
</evidence>
<dbReference type="InterPro" id="IPR009081">
    <property type="entry name" value="PP-bd_ACP"/>
</dbReference>
<evidence type="ECO:0000256" key="4">
    <source>
        <dbReference type="ARBA" id="ARBA00022553"/>
    </source>
</evidence>
<reference evidence="9 10" key="1">
    <citation type="submission" date="2018-01" db="EMBL/GenBank/DDBJ databases">
        <title>Bacillales members from the olive rhizosphere are effective biological control agents against Verticillium dahliae.</title>
        <authorList>
            <person name="Gomez-Lama C."/>
            <person name="Legarda G."/>
            <person name="Ruano-Rosa D."/>
            <person name="Pizarro-Tobias P."/>
            <person name="Valverde-Corredor A."/>
            <person name="Niqui J.L."/>
            <person name="Trivino J.C."/>
            <person name="Roca A."/>
            <person name="Mercado-Blanco J."/>
        </authorList>
    </citation>
    <scope>NUCLEOTIDE SEQUENCE [LARGE SCALE GENOMIC DNA]</scope>
    <source>
        <strain evidence="9 10">PIC167</strain>
    </source>
</reference>
<feature type="domain" description="Carrier" evidence="8">
    <location>
        <begin position="2286"/>
        <end position="2360"/>
    </location>
</feature>
<dbReference type="InterPro" id="IPR020806">
    <property type="entry name" value="PKS_PP-bd"/>
</dbReference>
<dbReference type="FunFam" id="1.10.1200.10:FF:000005">
    <property type="entry name" value="Nonribosomal peptide synthetase 1"/>
    <property type="match status" value="2"/>
</dbReference>
<dbReference type="FunFam" id="2.30.38.10:FF:000001">
    <property type="entry name" value="Non-ribosomal peptide synthetase PvdI"/>
    <property type="match status" value="2"/>
</dbReference>
<dbReference type="FunFam" id="3.30.300.30:FF:000010">
    <property type="entry name" value="Enterobactin synthetase component F"/>
    <property type="match status" value="2"/>
</dbReference>
<dbReference type="Gene3D" id="3.30.559.10">
    <property type="entry name" value="Chloramphenicol acetyltransferase-like domain"/>
    <property type="match status" value="3"/>
</dbReference>
<evidence type="ECO:0000256" key="6">
    <source>
        <dbReference type="ARBA" id="ARBA00023194"/>
    </source>
</evidence>
<dbReference type="InterPro" id="IPR001466">
    <property type="entry name" value="Beta-lactam-related"/>
</dbReference>
<evidence type="ECO:0000256" key="5">
    <source>
        <dbReference type="ARBA" id="ARBA00022598"/>
    </source>
</evidence>
<dbReference type="PANTHER" id="PTHR45398:SF1">
    <property type="entry name" value="ENZYME, PUTATIVE (JCVI)-RELATED"/>
    <property type="match status" value="1"/>
</dbReference>
<sequence>MSIFKEHELYWEQMLSPEDRMNSLPYSSLNSKEADAGSISRLHHMSFSLSAQVSERILSMSKGTPMAIYLILLAGVECLIYKYTGEEQIIVGMPALQQQATTELPMNECLPVKTRLSRSSTFRSAFSGLKKTVTEALEHQNLPFRKMVKNLSLTYTANHTPVFHTVVSLRHLHVESCDERISSDAWFQFEHVENSIQLTLSCNAELYDPAYMNQLVQHLEHILSLILFGPDLHYGSVGLLSSSDAAQWLALFNNTAIEYPEGKTIHQLFREQAERTPDHLAIVMENVQITYRELHERSNRLARTLKSRGVGKEQFIALITDRSIEMIVGILGILKAGGAYVPIDPAYPEQRVKYMLTDSAADMVLVQKHVAVPSDYSGEVVYLDELAAYDENTADLDDTGNTHLAYLIYTSGTTGTPKGVMIEHYSITNTLQWKAQSYAFTEEHRVLMMSNFVFDSFITHLFGPLISGSTIYLLDGQQSADAFAIKEAVGRWKITHLQSTPQFLYRILDMMDVRDVSSLKNVVVGGENITPALIRHLTGLNEQIEICNEYGPTENSVITTMRRMSATDHAISIGKPIANTTIYILNTENQLQPVYVPGELCIKGPGLSRGYLHLPKETAERFTEDPFVPGGRIYRTGDLARWLPDGSIEYLGRIDNQVKIRGYRIEPGEIEEALLSMPSIREAVVVTHVNGEGIPHLCAYIAGSGEFRTSDIRSALSEKIPEYMIPAFIVKLEQMPLTPNGKVDRKALPAPEEQIQRENDKYMAPRTAVEETLVTIWQAVLGVSPIGIQHHFLDLGGDSIKAIQVSSRLYQAGYKVDVKDLFKYTTIELLSPHVQKVSKTADQGEISGPVMSTPIQRWFLERQTEDSHHFNQSFMLYRKDAFQEEALHATLKELVIHHDALRIVFHEADHGYEVWNRAVGDGELYGLDVFDFREHTDAGEAVERASSRIQSSFQLNKGPLVKAGLFRCMDGDHLLITIHHLVVDGVSWRILLEDLQKAYEQAVKGERIQLPLKTDSFQLWSKQLQEYANSPEIEKERNYWRDISTIPVLPLPTDLDRGVSRVMDSEVVAVRWTATETEQLLKYAYKAYSTEINDLLLTALGIAVNKWKGLGKVAVHLEGHGRESMIPGLDITRTVGWFTSQYPVVLQIDADHELSRQIKQTKEMLRQMTNKGMGYGLLRYLAASNTHDICEIRPDISFNYLGQFDQDMENSSIQLSPYSSGPDMSALQERPYTLDINGMITGGVLSMGIGFSRKDYRKETMEQLAELMHDSLLDIITHCTQKAASPELTPSDIMLTGITMAELEQLTRDTAETGTVENIYPLTAMQKGMLFHSLAAPDSGSYFEQITFDMQGELDVRVFRESLRQIIDRYDILRTNFYFGWRDTPLQVVYREKEPALHVADIRYMTNEDAKQWTEMYAANDKMRGMDLASDALMRISIFQKDDTIYHVVWSFHHVLMDGWCAPILFNELLEIYYAKLRHTQVELPPTAPYSEYISWLERQDHAKASLYWKGYLEYYEGQAVLPGADTSIHQGYELAETAFELSTALTDSLKQLAKENHVTLNTLLQTVWGIVLHKYNGTPDTVFGSVVSGRPAEIPGIERMIGLFINTIPVRIRWEEGEVFTQLLQRNQQQAVASGAFDTYPLYEIQSELVQKQQLITHIMIFENYPVEQQLEDSGLPSADRLDILHAEVQEQTNYNFNIIVVPGEKISIRFNYNARVFLEENVKRIGEHVHHLLQQIVDKPDSKLAELQLLTVEETRQTLEQCYQAAGPGCTEKTIHQLFEEQADRYPDHVALVHGDVQLTYRELNEQADRLAQKLTAYGVESERIVCLMADRSPDMIIGMIAILKAGGAYMPVDPTYPQERIRYMLEDSGADILLLQSHLQEKVASFFSGTCIVFNDETGPLNEQKEKLYRQTKPRMAHSDSLACVIYTSGTTGKPKGILTTHRNIIRVVYESDYITIKPEDRILQLSNYAFDGSTFDIYSALLNGAGLVLISKDALLDMDKLTKHMAAHNVSVLFVTTALFNVMFDIYPDRLVSLRKILFGGERVSVDHVRKALSYLGPDRLIHVYGPTESTVFATAYHVNDITEHKAVIPIGYPVSHTSTYIVNEVGQLQPPGVPGELWVGGSGLARGYLNRPELTSEKFIPSPFSPGERVYRTGDWVKWLPDGAIEYLGRIDHQVKIRGHRVEIGEIETRLLNIEQIQETIVIAIEQEGGTKHLCAYYTSSSTLTSECIRTILKQDMPAYMIPAFIIKLPAMPLTLNGKIDRNALPAPEKSVKTPGSGYAAPRTETESLLVEIWQQILGVPQVGIHDDFFDLGGDSIQSIQVSSRLSQAGFQLEMRHWYTSQTIAELSVHVEQMNDKVDQGPVSGTVRLTPIQRWFLESPDNVNPHHFNQSMLFAGVDRLDLEAIHRVMRRIAEHHDGLRTVFRRSGEQYIPYIRQVDEGELYTLEVRDCIQLNNPATAIEEASNRVQSSIQLDIGPLVKLVLFRCNPSDHLLIVVHHLVMDMVSWRILLEDITSGYEQAVNGQAVTFPPKTASFQNWAEALHAYAYQPQLQHERAYWQEVASQGSQPIPKDYTEKDSLVKDTVTITIEWSNEETRQLLTQVHQAYDTDIQDLLLAAWSQALYQWKNLYQTIIHLEGHGREAIIPGIDITRTVGWFTTQYPVRLVADANDDISQHILKTKDNLRQIPNKGIGFGILRYISDWAQEFKNAIQPEVSFNYLGQFDQELQNSAIDISPYSKGNDVSEMQQRRYVLDIVGSIASGKLTLAISYSTKQFQNVSIQRLGDLMKDNLRTIIKHCVRQGENLRIPSSEDIKYTGYIEKPNEFADRLLHSPWMDGVTGAVLVLVQDNKIVVNQGCGYTDLARSTKVDPATTLMRVGSINKIFTSVVIRQLAEQGKLDIHAKVRSLIEDIDIPGPFNESLTLEHLLNYESGLDYPDSGMDDLIRGEVPSIMTLKQFIYKYMPAVVHIPGEQYQYSNFAYTILGYIIEQITGMSCGQYAHSHILQPLGMNSSSFTLPAEWSNRLAKGYHPDQQLVPAYPYSPIDTATGSLVSTGDDMARFMLAMLGEGAYGGSRILSRESAQALMSVKPDIKAGKPYGRNGFEMNIHPEYGSERILVKSGNFPGFSALMWLLPDQKTGAFLMCNQSIVNKFELFEAFANYFCPSARNRKKLYV</sequence>
<comment type="caution">
    <text evidence="9">The sequence shown here is derived from an EMBL/GenBank/DDBJ whole genome shotgun (WGS) entry which is preliminary data.</text>
</comment>
<dbReference type="NCBIfam" id="TIGR01733">
    <property type="entry name" value="AA-adenyl-dom"/>
    <property type="match status" value="2"/>
</dbReference>
<dbReference type="Pfam" id="PF00550">
    <property type="entry name" value="PP-binding"/>
    <property type="match status" value="2"/>
</dbReference>
<dbReference type="GO" id="GO:0031177">
    <property type="term" value="F:phosphopantetheine binding"/>
    <property type="evidence" value="ECO:0007669"/>
    <property type="project" value="InterPro"/>
</dbReference>
<dbReference type="InterPro" id="IPR023213">
    <property type="entry name" value="CAT-like_dom_sf"/>
</dbReference>
<dbReference type="Gene3D" id="1.10.1200.10">
    <property type="entry name" value="ACP-like"/>
    <property type="match status" value="2"/>
</dbReference>
<proteinExistence type="inferred from homology"/>
<evidence type="ECO:0000256" key="7">
    <source>
        <dbReference type="ARBA" id="ARBA00023268"/>
    </source>
</evidence>
<dbReference type="GO" id="GO:0008610">
    <property type="term" value="P:lipid biosynthetic process"/>
    <property type="evidence" value="ECO:0007669"/>
    <property type="project" value="UniProtKB-ARBA"/>
</dbReference>
<dbReference type="GO" id="GO:0017000">
    <property type="term" value="P:antibiotic biosynthetic process"/>
    <property type="evidence" value="ECO:0007669"/>
    <property type="project" value="UniProtKB-KW"/>
</dbReference>
<organism evidence="9 10">
    <name type="scientific">Paenibacillus terrae</name>
    <dbReference type="NCBI Taxonomy" id="159743"/>
    <lineage>
        <taxon>Bacteria</taxon>
        <taxon>Bacillati</taxon>
        <taxon>Bacillota</taxon>
        <taxon>Bacilli</taxon>
        <taxon>Bacillales</taxon>
        <taxon>Paenibacillaceae</taxon>
        <taxon>Paenibacillus</taxon>
    </lineage>
</organism>
<dbReference type="EMBL" id="PNXQ01000005">
    <property type="protein sequence ID" value="TKH45529.1"/>
    <property type="molecule type" value="Genomic_DNA"/>
</dbReference>
<dbReference type="PROSITE" id="PS00012">
    <property type="entry name" value="PHOSPHOPANTETHEINE"/>
    <property type="match status" value="2"/>
</dbReference>
<dbReference type="InterPro" id="IPR012338">
    <property type="entry name" value="Beta-lactam/transpept-like"/>
</dbReference>
<name>A0A4U2Q2U6_9BACL</name>
<dbReference type="InterPro" id="IPR006162">
    <property type="entry name" value="Ppantetheine_attach_site"/>
</dbReference>
<dbReference type="Gene3D" id="3.40.710.10">
    <property type="entry name" value="DD-peptidase/beta-lactamase superfamily"/>
    <property type="match status" value="1"/>
</dbReference>
<dbReference type="Gene3D" id="2.30.38.10">
    <property type="entry name" value="Luciferase, Domain 3"/>
    <property type="match status" value="2"/>
</dbReference>
<dbReference type="InterPro" id="IPR025110">
    <property type="entry name" value="AMP-bd_C"/>
</dbReference>
<keyword evidence="5" id="KW-0436">Ligase</keyword>
<dbReference type="NCBIfam" id="NF003417">
    <property type="entry name" value="PRK04813.1"/>
    <property type="match status" value="2"/>
</dbReference>
<protein>
    <submittedName>
        <fullName evidence="9">Non-ribosomal peptide synthetase</fullName>
    </submittedName>
</protein>
<dbReference type="FunFam" id="3.40.50.12780:FF:000012">
    <property type="entry name" value="Non-ribosomal peptide synthetase"/>
    <property type="match status" value="2"/>
</dbReference>
<keyword evidence="6" id="KW-0045">Antibiotic biosynthesis</keyword>
<dbReference type="Gene3D" id="3.30.559.30">
    <property type="entry name" value="Nonribosomal peptide synthetase, condensation domain"/>
    <property type="match status" value="4"/>
</dbReference>
<dbReference type="InterPro" id="IPR010071">
    <property type="entry name" value="AA_adenyl_dom"/>
</dbReference>
<dbReference type="GO" id="GO:0016874">
    <property type="term" value="F:ligase activity"/>
    <property type="evidence" value="ECO:0007669"/>
    <property type="project" value="UniProtKB-KW"/>
</dbReference>
<dbReference type="InterPro" id="IPR000873">
    <property type="entry name" value="AMP-dep_synth/lig_dom"/>
</dbReference>
<dbReference type="InterPro" id="IPR001242">
    <property type="entry name" value="Condensation_dom"/>
</dbReference>
<dbReference type="SMART" id="SM00823">
    <property type="entry name" value="PKS_PP"/>
    <property type="match status" value="2"/>
</dbReference>
<comment type="cofactor">
    <cofactor evidence="1">
        <name>pantetheine 4'-phosphate</name>
        <dbReference type="ChEBI" id="CHEBI:47942"/>
    </cofactor>
</comment>
<evidence type="ECO:0000256" key="1">
    <source>
        <dbReference type="ARBA" id="ARBA00001957"/>
    </source>
</evidence>
<dbReference type="Pfam" id="PF13193">
    <property type="entry name" value="AMP-binding_C"/>
    <property type="match status" value="1"/>
</dbReference>
<dbReference type="SUPFAM" id="SSF47336">
    <property type="entry name" value="ACP-like"/>
    <property type="match status" value="2"/>
</dbReference>
<dbReference type="SUPFAM" id="SSF52777">
    <property type="entry name" value="CoA-dependent acyltransferases"/>
    <property type="match status" value="7"/>
</dbReference>
<dbReference type="PROSITE" id="PS00455">
    <property type="entry name" value="AMP_BINDING"/>
    <property type="match status" value="2"/>
</dbReference>
<dbReference type="InterPro" id="IPR036736">
    <property type="entry name" value="ACP-like_sf"/>
</dbReference>